<dbReference type="STRING" id="366602.Caul_3482"/>
<evidence type="ECO:0000256" key="1">
    <source>
        <dbReference type="SAM" id="MobiDB-lite"/>
    </source>
</evidence>
<dbReference type="EMBL" id="CP000927">
    <property type="protein sequence ID" value="ABZ72609.1"/>
    <property type="molecule type" value="Genomic_DNA"/>
</dbReference>
<evidence type="ECO:0000313" key="2">
    <source>
        <dbReference type="EMBL" id="ABZ72609.1"/>
    </source>
</evidence>
<proteinExistence type="predicted"/>
<gene>
    <name evidence="2" type="ordered locus">Caul_3482</name>
</gene>
<dbReference type="KEGG" id="cak:Caul_3482"/>
<dbReference type="AlphaFoldDB" id="B0T628"/>
<protein>
    <submittedName>
        <fullName evidence="2">Uncharacterized protein</fullName>
    </submittedName>
</protein>
<sequence length="180" mass="20211">MSKKPPYVPPTESETKKHWKSQEPSLFRQPPSSRKPDPGVTIANSRDEVLGIVATELREGPVPAFKLRSAAETLPDPMARTQGLIRASMTQTAEEFLQQCESVEDLILWNCRYGDMSDSQRNQGLVKLADLLFRKQQEVLKQLNIQKKDESQRQTNMLARVKAMKDDAAKKATAKGSDEG</sequence>
<feature type="region of interest" description="Disordered" evidence="1">
    <location>
        <begin position="1"/>
        <end position="43"/>
    </location>
</feature>
<accession>B0T628</accession>
<dbReference type="OrthoDB" id="7472944at2"/>
<organism evidence="2">
    <name type="scientific">Caulobacter sp. (strain K31)</name>
    <dbReference type="NCBI Taxonomy" id="366602"/>
    <lineage>
        <taxon>Bacteria</taxon>
        <taxon>Pseudomonadati</taxon>
        <taxon>Pseudomonadota</taxon>
        <taxon>Alphaproteobacteria</taxon>
        <taxon>Caulobacterales</taxon>
        <taxon>Caulobacteraceae</taxon>
        <taxon>Caulobacter</taxon>
    </lineage>
</organism>
<dbReference type="HOGENOM" id="CLU_1493627_0_0_5"/>
<name>B0T628_CAUSK</name>
<reference evidence="2" key="1">
    <citation type="submission" date="2008-01" db="EMBL/GenBank/DDBJ databases">
        <title>Complete sequence of chromosome of Caulobacter sp. K31.</title>
        <authorList>
            <consortium name="US DOE Joint Genome Institute"/>
            <person name="Copeland A."/>
            <person name="Lucas S."/>
            <person name="Lapidus A."/>
            <person name="Barry K."/>
            <person name="Glavina del Rio T."/>
            <person name="Dalin E."/>
            <person name="Tice H."/>
            <person name="Pitluck S."/>
            <person name="Bruce D."/>
            <person name="Goodwin L."/>
            <person name="Thompson L.S."/>
            <person name="Brettin T."/>
            <person name="Detter J.C."/>
            <person name="Han C."/>
            <person name="Schmutz J."/>
            <person name="Larimer F."/>
            <person name="Land M."/>
            <person name="Hauser L."/>
            <person name="Kyrpides N."/>
            <person name="Kim E."/>
            <person name="Stephens C."/>
            <person name="Richardson P."/>
        </authorList>
    </citation>
    <scope>NUCLEOTIDE SEQUENCE [LARGE SCALE GENOMIC DNA]</scope>
    <source>
        <strain evidence="2">K31</strain>
    </source>
</reference>